<dbReference type="AlphaFoldDB" id="A0A6J7EG79"/>
<sequence>MHSMKFDPSQAKYDCDGNAFSISSLVVVEAGQLDVAAIARSLGAC</sequence>
<protein>
    <submittedName>
        <fullName evidence="1">Unannotated protein</fullName>
    </submittedName>
</protein>
<organism evidence="1">
    <name type="scientific">freshwater metagenome</name>
    <dbReference type="NCBI Taxonomy" id="449393"/>
    <lineage>
        <taxon>unclassified sequences</taxon>
        <taxon>metagenomes</taxon>
        <taxon>ecological metagenomes</taxon>
    </lineage>
</organism>
<accession>A0A6J7EG79</accession>
<evidence type="ECO:0000313" key="1">
    <source>
        <dbReference type="EMBL" id="CAB4880084.1"/>
    </source>
</evidence>
<proteinExistence type="predicted"/>
<reference evidence="1" key="1">
    <citation type="submission" date="2020-05" db="EMBL/GenBank/DDBJ databases">
        <authorList>
            <person name="Chiriac C."/>
            <person name="Salcher M."/>
            <person name="Ghai R."/>
            <person name="Kavagutti S V."/>
        </authorList>
    </citation>
    <scope>NUCLEOTIDE SEQUENCE</scope>
</reference>
<name>A0A6J7EG79_9ZZZZ</name>
<dbReference type="EMBL" id="CAFBLS010000151">
    <property type="protein sequence ID" value="CAB4880084.1"/>
    <property type="molecule type" value="Genomic_DNA"/>
</dbReference>
<gene>
    <name evidence="1" type="ORF">UFOPK3402_01226</name>
</gene>